<keyword evidence="3" id="KW-1185">Reference proteome</keyword>
<gene>
    <name evidence="2" type="ORF">J437_LFUL008051</name>
</gene>
<dbReference type="OrthoDB" id="10057274at2759"/>
<dbReference type="Pfam" id="PF13843">
    <property type="entry name" value="DDE_Tnp_1_7"/>
    <property type="match status" value="1"/>
</dbReference>
<dbReference type="InterPro" id="IPR029526">
    <property type="entry name" value="PGBD"/>
</dbReference>
<dbReference type="PANTHER" id="PTHR46599:SF3">
    <property type="entry name" value="PIGGYBAC TRANSPOSABLE ELEMENT-DERIVED PROTEIN 4"/>
    <property type="match status" value="1"/>
</dbReference>
<dbReference type="EMBL" id="KZ308747">
    <property type="protein sequence ID" value="KAG8233829.1"/>
    <property type="molecule type" value="Genomic_DNA"/>
</dbReference>
<sequence>MQLLVDETNRYYQQYLEKFDEGPSPKPDVTMTEMYLLLAIILQMGHDVRDSLRDYWSTLHQFNTPFYSSTIRRDRFLHILRFLHFSDNSKEPNKDDEDYDRLWKIRALFDMLNDSYAKFYFPSEHLAVDEVIVLFKGRVVFRQYIPKKHKRFGIKVYKLCDDRAYTYDMKVYLGKDRLNLAKETPATQATVRSLTRRVEGVGHKLYMDNFFSSPNLFDELKTKKYLLLWHSQT</sequence>
<evidence type="ECO:0000313" key="3">
    <source>
        <dbReference type="Proteomes" id="UP000792457"/>
    </source>
</evidence>
<evidence type="ECO:0000313" key="2">
    <source>
        <dbReference type="EMBL" id="KAG8233829.1"/>
    </source>
</evidence>
<evidence type="ECO:0000259" key="1">
    <source>
        <dbReference type="Pfam" id="PF13843"/>
    </source>
</evidence>
<name>A0A8K0KEL2_LADFU</name>
<reference evidence="2" key="2">
    <citation type="submission" date="2017-10" db="EMBL/GenBank/DDBJ databases">
        <title>Ladona fulva Genome sequencing and assembly.</title>
        <authorList>
            <person name="Murali S."/>
            <person name="Richards S."/>
            <person name="Bandaranaike D."/>
            <person name="Bellair M."/>
            <person name="Blankenburg K."/>
            <person name="Chao H."/>
            <person name="Dinh H."/>
            <person name="Doddapaneni H."/>
            <person name="Dugan-Rocha S."/>
            <person name="Elkadiri S."/>
            <person name="Gnanaolivu R."/>
            <person name="Hernandez B."/>
            <person name="Skinner E."/>
            <person name="Javaid M."/>
            <person name="Lee S."/>
            <person name="Li M."/>
            <person name="Ming W."/>
            <person name="Munidasa M."/>
            <person name="Muniz J."/>
            <person name="Nguyen L."/>
            <person name="Hughes D."/>
            <person name="Osuji N."/>
            <person name="Pu L.-L."/>
            <person name="Puazo M."/>
            <person name="Qu C."/>
            <person name="Quiroz J."/>
            <person name="Raj R."/>
            <person name="Weissenberger G."/>
            <person name="Xin Y."/>
            <person name="Zou X."/>
            <person name="Han Y."/>
            <person name="Worley K."/>
            <person name="Muzny D."/>
            <person name="Gibbs R."/>
        </authorList>
    </citation>
    <scope>NUCLEOTIDE SEQUENCE</scope>
    <source>
        <strain evidence="2">Sampled in the wild</strain>
    </source>
</reference>
<accession>A0A8K0KEL2</accession>
<protein>
    <recommendedName>
        <fullName evidence="1">PiggyBac transposable element-derived protein domain-containing protein</fullName>
    </recommendedName>
</protein>
<dbReference type="PANTHER" id="PTHR46599">
    <property type="entry name" value="PIGGYBAC TRANSPOSABLE ELEMENT-DERIVED PROTEIN 4"/>
    <property type="match status" value="1"/>
</dbReference>
<proteinExistence type="predicted"/>
<dbReference type="AlphaFoldDB" id="A0A8K0KEL2"/>
<feature type="domain" description="PiggyBac transposable element-derived protein" evidence="1">
    <location>
        <begin position="2"/>
        <end position="225"/>
    </location>
</feature>
<reference evidence="2" key="1">
    <citation type="submission" date="2013-04" db="EMBL/GenBank/DDBJ databases">
        <authorList>
            <person name="Qu J."/>
            <person name="Murali S.C."/>
            <person name="Bandaranaike D."/>
            <person name="Bellair M."/>
            <person name="Blankenburg K."/>
            <person name="Chao H."/>
            <person name="Dinh H."/>
            <person name="Doddapaneni H."/>
            <person name="Downs B."/>
            <person name="Dugan-Rocha S."/>
            <person name="Elkadiri S."/>
            <person name="Gnanaolivu R.D."/>
            <person name="Hernandez B."/>
            <person name="Javaid M."/>
            <person name="Jayaseelan J.C."/>
            <person name="Lee S."/>
            <person name="Li M."/>
            <person name="Ming W."/>
            <person name="Munidasa M."/>
            <person name="Muniz J."/>
            <person name="Nguyen L."/>
            <person name="Ongeri F."/>
            <person name="Osuji N."/>
            <person name="Pu L.-L."/>
            <person name="Puazo M."/>
            <person name="Qu C."/>
            <person name="Quiroz J."/>
            <person name="Raj R."/>
            <person name="Weissenberger G."/>
            <person name="Xin Y."/>
            <person name="Zou X."/>
            <person name="Han Y."/>
            <person name="Richards S."/>
            <person name="Worley K."/>
            <person name="Muzny D."/>
            <person name="Gibbs R."/>
        </authorList>
    </citation>
    <scope>NUCLEOTIDE SEQUENCE</scope>
    <source>
        <strain evidence="2">Sampled in the wild</strain>
    </source>
</reference>
<dbReference type="Proteomes" id="UP000792457">
    <property type="component" value="Unassembled WGS sequence"/>
</dbReference>
<organism evidence="2 3">
    <name type="scientific">Ladona fulva</name>
    <name type="common">Scarce chaser dragonfly</name>
    <name type="synonym">Libellula fulva</name>
    <dbReference type="NCBI Taxonomy" id="123851"/>
    <lineage>
        <taxon>Eukaryota</taxon>
        <taxon>Metazoa</taxon>
        <taxon>Ecdysozoa</taxon>
        <taxon>Arthropoda</taxon>
        <taxon>Hexapoda</taxon>
        <taxon>Insecta</taxon>
        <taxon>Pterygota</taxon>
        <taxon>Palaeoptera</taxon>
        <taxon>Odonata</taxon>
        <taxon>Epiprocta</taxon>
        <taxon>Anisoptera</taxon>
        <taxon>Libelluloidea</taxon>
        <taxon>Libellulidae</taxon>
        <taxon>Ladona</taxon>
    </lineage>
</organism>
<comment type="caution">
    <text evidence="2">The sequence shown here is derived from an EMBL/GenBank/DDBJ whole genome shotgun (WGS) entry which is preliminary data.</text>
</comment>